<evidence type="ECO:0000313" key="3">
    <source>
        <dbReference type="EMBL" id="MBC6499324.1"/>
    </source>
</evidence>
<dbReference type="Gene3D" id="3.10.20.470">
    <property type="match status" value="1"/>
</dbReference>
<proteinExistence type="predicted"/>
<comment type="caution">
    <text evidence="3">The sequence shown here is derived from an EMBL/GenBank/DDBJ whole genome shotgun (WGS) entry which is preliminary data.</text>
</comment>
<evidence type="ECO:0000259" key="2">
    <source>
        <dbReference type="Pfam" id="PF17965"/>
    </source>
</evidence>
<feature type="region of interest" description="Disordered" evidence="1">
    <location>
        <begin position="600"/>
        <end position="652"/>
    </location>
</feature>
<reference evidence="3" key="1">
    <citation type="submission" date="2020-08" db="EMBL/GenBank/DDBJ databases">
        <title>Complete genome sequence of Weissella confusa strain FS54 provides insights into metabolic potential.</title>
        <authorList>
            <person name="Fhoula I."/>
            <person name="Najjari A."/>
            <person name="Lekired A."/>
            <person name="Bessrour-Aouam N."/>
            <person name="Jaballah S."/>
            <person name="Klibi N."/>
            <person name="Ouzari H.-I."/>
        </authorList>
    </citation>
    <scope>NUCLEOTIDE SEQUENCE</scope>
    <source>
        <strain evidence="3">FS54</strain>
    </source>
</reference>
<name>A0A923SNU2_WEICO</name>
<accession>A0A923SNU2</accession>
<feature type="region of interest" description="Disordered" evidence="1">
    <location>
        <begin position="668"/>
        <end position="726"/>
    </location>
</feature>
<evidence type="ECO:0000256" key="1">
    <source>
        <dbReference type="SAM" id="MobiDB-lite"/>
    </source>
</evidence>
<dbReference type="InterPro" id="IPR041558">
    <property type="entry name" value="MucBP_2"/>
</dbReference>
<organism evidence="3 4">
    <name type="scientific">Weissella confusa</name>
    <name type="common">Lactobacillus confusus</name>
    <dbReference type="NCBI Taxonomy" id="1583"/>
    <lineage>
        <taxon>Bacteria</taxon>
        <taxon>Bacillati</taxon>
        <taxon>Bacillota</taxon>
        <taxon>Bacilli</taxon>
        <taxon>Lactobacillales</taxon>
        <taxon>Lactobacillaceae</taxon>
        <taxon>Weissella</taxon>
    </lineage>
</organism>
<evidence type="ECO:0000313" key="4">
    <source>
        <dbReference type="Proteomes" id="UP000650485"/>
    </source>
</evidence>
<dbReference type="AlphaFoldDB" id="A0A923SNU2"/>
<feature type="compositionally biased region" description="Low complexity" evidence="1">
    <location>
        <begin position="686"/>
        <end position="712"/>
    </location>
</feature>
<dbReference type="EMBL" id="JACSZT010000009">
    <property type="protein sequence ID" value="MBC6499324.1"/>
    <property type="molecule type" value="Genomic_DNA"/>
</dbReference>
<feature type="compositionally biased region" description="Polar residues" evidence="1">
    <location>
        <begin position="635"/>
        <end position="652"/>
    </location>
</feature>
<feature type="domain" description="Mucin binding" evidence="2">
    <location>
        <begin position="9"/>
        <end position="48"/>
    </location>
</feature>
<feature type="compositionally biased region" description="Low complexity" evidence="1">
    <location>
        <begin position="614"/>
        <end position="634"/>
    </location>
</feature>
<dbReference type="Proteomes" id="UP000650485">
    <property type="component" value="Unassembled WGS sequence"/>
</dbReference>
<sequence length="726" mass="76451">LTKTKADLQTIANEFAKQGYKIVSVGDVPGVFDNDDKTDQAVDIHLTHRVDTVDPKTPGVPDQPISNDIPGYTFSYVHGVTTGVYGPANETTSVIFYYKADPQAVEYNVIDDTDHKNLVSNALFEEGVTAGASTLDTYDVNGNNLANWGDKDVTTTPDKQDYNGQARLVVSFLDDKGHVLAPDDSSLAKSGVGYTKTSDVLNNVEFTKFLKDGNNQGLLTDSQLNQLKTNIALASAGKDSVGIGAIAHIFNVNFASNDTPNEVPDVTLNIGKEIQINLDANIDGLTAMESAVAKSLKNKGVGSYAIVQLKDGSYIVAYNIGNPYTDYSTRALYSGDTKSAKNDETGSFNQDIVQIQHIVIEQGTVRSVSLDRTYTSLYVPMTDKNGNIVASAVSAPPVASSAIWMNKKGSATITFGNAAIKGKLEFTVQPKATNGASATQKLNTASDKIGVQSSFQDNNYLPGEMSSDVAGVAKQKFDVRETQGTLMNGNVALGTYTIADGYFSIKLTQDLFGTSISGLTISGTSGSTDVQTTVEAEITGAVNANGEVIANGGNFTQSDQWSTARVDNGYSVTVTIHNESGKYKNGDTIRIPIPTTPVAATTEVSTDKAVTDKPAVQPQATTQAPAQSTTAPVADTTQDNGQQATTDTNTARTWDYATDYQVSDAQVEPAKTAVSTQPDPSAATGAVVTPTSATLTTTDATTTENADQEAAAKPVSTPAATTPVAP</sequence>
<protein>
    <recommendedName>
        <fullName evidence="2">Mucin binding domain-containing protein</fullName>
    </recommendedName>
</protein>
<feature type="non-terminal residue" evidence="3">
    <location>
        <position position="1"/>
    </location>
</feature>
<gene>
    <name evidence="3" type="ORF">H7R52_11705</name>
</gene>
<dbReference type="Pfam" id="PF17965">
    <property type="entry name" value="MucBP_2"/>
    <property type="match status" value="1"/>
</dbReference>